<dbReference type="Proteomes" id="UP000290172">
    <property type="component" value="Unassembled WGS sequence"/>
</dbReference>
<proteinExistence type="predicted"/>
<dbReference type="AlphaFoldDB" id="A0A4Q0YGW2"/>
<protein>
    <submittedName>
        <fullName evidence="1">Uncharacterized protein</fullName>
    </submittedName>
</protein>
<dbReference type="RefSeq" id="WP_128980008.1">
    <property type="nucleotide sequence ID" value="NZ_PDKJ01000004.1"/>
</dbReference>
<reference evidence="1 2" key="1">
    <citation type="submission" date="2017-10" db="EMBL/GenBank/DDBJ databases">
        <title>Genomics of the genus Arcobacter.</title>
        <authorList>
            <person name="Perez-Cataluna A."/>
            <person name="Figueras M.J."/>
        </authorList>
    </citation>
    <scope>NUCLEOTIDE SEQUENCE [LARGE SCALE GENOMIC DNA]</scope>
    <source>
        <strain evidence="1 2">CECT 8993</strain>
    </source>
</reference>
<name>A0A4Q0YGW2_9BACT</name>
<evidence type="ECO:0000313" key="2">
    <source>
        <dbReference type="Proteomes" id="UP000290172"/>
    </source>
</evidence>
<organism evidence="1 2">
    <name type="scientific">Halarcobacter ebronensis</name>
    <dbReference type="NCBI Taxonomy" id="1462615"/>
    <lineage>
        <taxon>Bacteria</taxon>
        <taxon>Pseudomonadati</taxon>
        <taxon>Campylobacterota</taxon>
        <taxon>Epsilonproteobacteria</taxon>
        <taxon>Campylobacterales</taxon>
        <taxon>Arcobacteraceae</taxon>
        <taxon>Halarcobacter</taxon>
    </lineage>
</organism>
<comment type="caution">
    <text evidence="1">The sequence shown here is derived from an EMBL/GenBank/DDBJ whole genome shotgun (WGS) entry which is preliminary data.</text>
</comment>
<sequence>MEKIPEILNNPINPSFNLAEMEIYNLKEALELIELEKLSFSIFVIWQCAISNLQRRVETFNIETFLNTSKNRELYNKSASSLKERWQNINEYEIIEFCEKSSIITKVSAHIIRTLYWMKFSTENEKNFTKNEIFSLLYLLEQNLFLSKFKIDKRENVLESSTEFKRRKEDENSEIKNATTHQELVLKNGMREFQNTLLTNNKNDTLLTAYI</sequence>
<gene>
    <name evidence="1" type="ORF">CRV08_05745</name>
</gene>
<accession>A0A4Q0YGW2</accession>
<dbReference type="EMBL" id="PDKJ01000004">
    <property type="protein sequence ID" value="RXJ68934.1"/>
    <property type="molecule type" value="Genomic_DNA"/>
</dbReference>
<evidence type="ECO:0000313" key="1">
    <source>
        <dbReference type="EMBL" id="RXJ68934.1"/>
    </source>
</evidence>